<dbReference type="HAMAP" id="MF_00158">
    <property type="entry name" value="PanC"/>
    <property type="match status" value="1"/>
</dbReference>
<dbReference type="RefSeq" id="WP_050740442.1">
    <property type="nucleotide sequence ID" value="NZ_LGYO01000027.1"/>
</dbReference>
<sequence>MKTAKTIEELQDVINAFGQNKTIGFTPTMGYLHEGHLSLIQKARTDNDIVIVSIFVNPTQFGPGEDFKAYPRNFDRDSRLAEAAGADILFVPDVSEIYPEGSTTFVLVEGVSTKKMCGSSRPTHFKGVTTVVNILFNIIKPDKAYFGQKDAQQVEIIKKMVRDLHMQLTIVTCPIIREADGLAMSSRNVYLSPEERNQALILNKSLKDIQGLYRLGETKVETLKTILRNGINTMPLAVIDYVEILDLNTLDAIEKIEAATLAAVAVRFGNTRLIDNIILE</sequence>
<protein>
    <recommendedName>
        <fullName evidence="8">Pantothenate synthetase</fullName>
        <shortName evidence="8">PS</shortName>
        <ecNumber evidence="8">6.3.2.1</ecNumber>
    </recommendedName>
    <alternativeName>
        <fullName evidence="8">Pantoate--beta-alanine ligase</fullName>
    </alternativeName>
    <alternativeName>
        <fullName evidence="8">Pantoate-activating enzyme</fullName>
    </alternativeName>
</protein>
<dbReference type="GO" id="GO:0005524">
    <property type="term" value="F:ATP binding"/>
    <property type="evidence" value="ECO:0007669"/>
    <property type="project" value="UniProtKB-KW"/>
</dbReference>
<feature type="active site" description="Proton donor" evidence="8">
    <location>
        <position position="36"/>
    </location>
</feature>
<dbReference type="InterPro" id="IPR042176">
    <property type="entry name" value="Pantoate_ligase_C"/>
</dbReference>
<evidence type="ECO:0000256" key="1">
    <source>
        <dbReference type="ARBA" id="ARBA00004990"/>
    </source>
</evidence>
<feature type="binding site" evidence="8">
    <location>
        <position position="60"/>
    </location>
    <ligand>
        <name>beta-alanine</name>
        <dbReference type="ChEBI" id="CHEBI:57966"/>
    </ligand>
</feature>
<dbReference type="FunFam" id="3.30.1300.10:FF:000001">
    <property type="entry name" value="Pantothenate synthetase"/>
    <property type="match status" value="1"/>
</dbReference>
<evidence type="ECO:0000313" key="9">
    <source>
        <dbReference type="EMBL" id="KNZ41512.1"/>
    </source>
</evidence>
<evidence type="ECO:0000256" key="8">
    <source>
        <dbReference type="HAMAP-Rule" id="MF_00158"/>
    </source>
</evidence>
<comment type="pathway">
    <text evidence="1 8">Cofactor biosynthesis; (R)-pantothenate biosynthesis; (R)-pantothenate from (R)-pantoate and beta-alanine: step 1/1.</text>
</comment>
<comment type="function">
    <text evidence="8">Catalyzes the condensation of pantoate with beta-alanine in an ATP-dependent reaction via a pantoyl-adenylate intermediate.</text>
</comment>
<dbReference type="PANTHER" id="PTHR21299:SF1">
    <property type="entry name" value="PANTOATE--BETA-ALANINE LIGASE"/>
    <property type="match status" value="1"/>
</dbReference>
<comment type="catalytic activity">
    <reaction evidence="7 8">
        <text>(R)-pantoate + beta-alanine + ATP = (R)-pantothenate + AMP + diphosphate + H(+)</text>
        <dbReference type="Rhea" id="RHEA:10912"/>
        <dbReference type="ChEBI" id="CHEBI:15378"/>
        <dbReference type="ChEBI" id="CHEBI:15980"/>
        <dbReference type="ChEBI" id="CHEBI:29032"/>
        <dbReference type="ChEBI" id="CHEBI:30616"/>
        <dbReference type="ChEBI" id="CHEBI:33019"/>
        <dbReference type="ChEBI" id="CHEBI:57966"/>
        <dbReference type="ChEBI" id="CHEBI:456215"/>
        <dbReference type="EC" id="6.3.2.1"/>
    </reaction>
</comment>
<evidence type="ECO:0000256" key="5">
    <source>
        <dbReference type="ARBA" id="ARBA00022741"/>
    </source>
</evidence>
<comment type="caution">
    <text evidence="9">The sequence shown here is derived from an EMBL/GenBank/DDBJ whole genome shotgun (WGS) entry which is preliminary data.</text>
</comment>
<accession>A0A0L6TZK5</accession>
<dbReference type="NCBIfam" id="TIGR00125">
    <property type="entry name" value="cyt_tran_rel"/>
    <property type="match status" value="1"/>
</dbReference>
<dbReference type="GO" id="GO:0005829">
    <property type="term" value="C:cytosol"/>
    <property type="evidence" value="ECO:0007669"/>
    <property type="project" value="TreeGrafter"/>
</dbReference>
<gene>
    <name evidence="8" type="primary">panC</name>
    <name evidence="9" type="ORF">AKG39_10970</name>
</gene>
<evidence type="ECO:0000313" key="10">
    <source>
        <dbReference type="Proteomes" id="UP000036873"/>
    </source>
</evidence>
<dbReference type="Gene3D" id="3.40.50.620">
    <property type="entry name" value="HUPs"/>
    <property type="match status" value="1"/>
</dbReference>
<dbReference type="InterPro" id="IPR004821">
    <property type="entry name" value="Cyt_trans-like"/>
</dbReference>
<keyword evidence="3 8" id="KW-0436">Ligase</keyword>
<keyword evidence="6 8" id="KW-0067">ATP-binding</keyword>
<feature type="binding site" evidence="8">
    <location>
        <position position="60"/>
    </location>
    <ligand>
        <name>(R)-pantoate</name>
        <dbReference type="ChEBI" id="CHEBI:15980"/>
    </ligand>
</feature>
<evidence type="ECO:0000256" key="3">
    <source>
        <dbReference type="ARBA" id="ARBA00022598"/>
    </source>
</evidence>
<dbReference type="SUPFAM" id="SSF52374">
    <property type="entry name" value="Nucleotidylyl transferase"/>
    <property type="match status" value="1"/>
</dbReference>
<name>A0A0L6TZK5_9FIRM</name>
<feature type="binding site" evidence="8">
    <location>
        <begin position="184"/>
        <end position="187"/>
    </location>
    <ligand>
        <name>ATP</name>
        <dbReference type="ChEBI" id="CHEBI:30616"/>
    </ligand>
</feature>
<keyword evidence="5 8" id="KW-0547">Nucleotide-binding</keyword>
<evidence type="ECO:0000256" key="4">
    <source>
        <dbReference type="ARBA" id="ARBA00022655"/>
    </source>
</evidence>
<feature type="binding site" evidence="8">
    <location>
        <begin position="29"/>
        <end position="36"/>
    </location>
    <ligand>
        <name>ATP</name>
        <dbReference type="ChEBI" id="CHEBI:30616"/>
    </ligand>
</feature>
<comment type="similarity">
    <text evidence="2 8">Belongs to the pantothenate synthetase family.</text>
</comment>
<dbReference type="Gene3D" id="3.30.1300.10">
    <property type="entry name" value="Pantoate-beta-alanine ligase, C-terminal domain"/>
    <property type="match status" value="1"/>
</dbReference>
<feature type="binding site" evidence="8">
    <location>
        <position position="176"/>
    </location>
    <ligand>
        <name>ATP</name>
        <dbReference type="ChEBI" id="CHEBI:30616"/>
    </ligand>
</feature>
<keyword evidence="4 8" id="KW-0566">Pantothenate biosynthesis</keyword>
<evidence type="ECO:0000256" key="6">
    <source>
        <dbReference type="ARBA" id="ARBA00022840"/>
    </source>
</evidence>
<feature type="binding site" evidence="8">
    <location>
        <position position="153"/>
    </location>
    <ligand>
        <name>(R)-pantoate</name>
        <dbReference type="ChEBI" id="CHEBI:15980"/>
    </ligand>
</feature>
<dbReference type="UniPathway" id="UPA00028">
    <property type="reaction ID" value="UER00005"/>
</dbReference>
<proteinExistence type="inferred from homology"/>
<dbReference type="Proteomes" id="UP000036873">
    <property type="component" value="Unassembled WGS sequence"/>
</dbReference>
<dbReference type="CDD" id="cd00560">
    <property type="entry name" value="PanC"/>
    <property type="match status" value="1"/>
</dbReference>
<dbReference type="PANTHER" id="PTHR21299">
    <property type="entry name" value="CYTIDYLATE KINASE/PANTOATE-BETA-ALANINE LIGASE"/>
    <property type="match status" value="1"/>
</dbReference>
<evidence type="ECO:0000256" key="7">
    <source>
        <dbReference type="ARBA" id="ARBA00048258"/>
    </source>
</evidence>
<keyword evidence="10" id="KW-1185">Reference proteome</keyword>
<feature type="binding site" evidence="8">
    <location>
        <begin position="147"/>
        <end position="150"/>
    </location>
    <ligand>
        <name>ATP</name>
        <dbReference type="ChEBI" id="CHEBI:30616"/>
    </ligand>
</feature>
<dbReference type="OrthoDB" id="9773087at2"/>
<dbReference type="GO" id="GO:0004592">
    <property type="term" value="F:pantoate-beta-alanine ligase activity"/>
    <property type="evidence" value="ECO:0007669"/>
    <property type="project" value="UniProtKB-UniRule"/>
</dbReference>
<dbReference type="GO" id="GO:0015940">
    <property type="term" value="P:pantothenate biosynthetic process"/>
    <property type="evidence" value="ECO:0007669"/>
    <property type="project" value="UniProtKB-UniRule"/>
</dbReference>
<evidence type="ECO:0000256" key="2">
    <source>
        <dbReference type="ARBA" id="ARBA00009256"/>
    </source>
</evidence>
<comment type="subcellular location">
    <subcellularLocation>
        <location evidence="8">Cytoplasm</location>
    </subcellularLocation>
</comment>
<reference evidence="10" key="1">
    <citation type="submission" date="2015-07" db="EMBL/GenBank/DDBJ databases">
        <title>Draft genome sequence of Acetobacterium bakii DSM 8293, a potential psychrophilic chemical producer through syngas fermentation.</title>
        <authorList>
            <person name="Song Y."/>
            <person name="Hwang S."/>
            <person name="Cho B.-K."/>
        </authorList>
    </citation>
    <scope>NUCLEOTIDE SEQUENCE [LARGE SCALE GENOMIC DNA]</scope>
    <source>
        <strain evidence="10">DSM 8239</strain>
    </source>
</reference>
<organism evidence="9 10">
    <name type="scientific">Acetobacterium bakii</name>
    <dbReference type="NCBI Taxonomy" id="52689"/>
    <lineage>
        <taxon>Bacteria</taxon>
        <taxon>Bacillati</taxon>
        <taxon>Bacillota</taxon>
        <taxon>Clostridia</taxon>
        <taxon>Eubacteriales</taxon>
        <taxon>Eubacteriaceae</taxon>
        <taxon>Acetobacterium</taxon>
    </lineage>
</organism>
<comment type="subunit">
    <text evidence="8">Homodimer.</text>
</comment>
<dbReference type="InterPro" id="IPR003721">
    <property type="entry name" value="Pantoate_ligase"/>
</dbReference>
<comment type="miscellaneous">
    <text evidence="8">The reaction proceeds by a bi uni uni bi ping pong mechanism.</text>
</comment>
<keyword evidence="8" id="KW-0963">Cytoplasm</keyword>
<dbReference type="AlphaFoldDB" id="A0A0L6TZK5"/>
<dbReference type="FunFam" id="3.40.50.620:FF:000013">
    <property type="entry name" value="Pantothenate synthetase"/>
    <property type="match status" value="1"/>
</dbReference>
<dbReference type="NCBIfam" id="TIGR00018">
    <property type="entry name" value="panC"/>
    <property type="match status" value="1"/>
</dbReference>
<dbReference type="STRING" id="52689.AKG39_10970"/>
<dbReference type="InterPro" id="IPR014729">
    <property type="entry name" value="Rossmann-like_a/b/a_fold"/>
</dbReference>
<dbReference type="Pfam" id="PF02569">
    <property type="entry name" value="Pantoate_ligase"/>
    <property type="match status" value="1"/>
</dbReference>
<dbReference type="EC" id="6.3.2.1" evidence="8"/>
<dbReference type="PATRIC" id="fig|52689.4.peg.1418"/>
<dbReference type="EMBL" id="LGYO01000027">
    <property type="protein sequence ID" value="KNZ41512.1"/>
    <property type="molecule type" value="Genomic_DNA"/>
</dbReference>